<protein>
    <recommendedName>
        <fullName evidence="4">Vomeronasal type-1 receptor</fullName>
    </recommendedName>
</protein>
<dbReference type="Proteomes" id="UP000693946">
    <property type="component" value="Linkage Group LG3"/>
</dbReference>
<evidence type="ECO:0008006" key="4">
    <source>
        <dbReference type="Google" id="ProtNLM"/>
    </source>
</evidence>
<evidence type="ECO:0000313" key="3">
    <source>
        <dbReference type="Proteomes" id="UP000693946"/>
    </source>
</evidence>
<comment type="caution">
    <text evidence="2">The sequence shown here is derived from an EMBL/GenBank/DDBJ whole genome shotgun (WGS) entry which is preliminary data.</text>
</comment>
<accession>A0AAV6QS22</accession>
<name>A0AAV6QS22_SOLSE</name>
<evidence type="ECO:0000256" key="1">
    <source>
        <dbReference type="SAM" id="Phobius"/>
    </source>
</evidence>
<dbReference type="EMBL" id="JAGKHQ010000015">
    <property type="protein sequence ID" value="KAG7495861.1"/>
    <property type="molecule type" value="Genomic_DNA"/>
</dbReference>
<feature type="transmembrane region" description="Helical" evidence="1">
    <location>
        <begin position="71"/>
        <end position="92"/>
    </location>
</feature>
<keyword evidence="1" id="KW-1133">Transmembrane helix</keyword>
<gene>
    <name evidence="2" type="ORF">JOB18_006765</name>
</gene>
<feature type="transmembrane region" description="Helical" evidence="1">
    <location>
        <begin position="203"/>
        <end position="218"/>
    </location>
</feature>
<reference evidence="2 3" key="1">
    <citation type="journal article" date="2021" name="Sci. Rep.">
        <title>Chromosome anchoring in Senegalese sole (Solea senegalensis) reveals sex-associated markers and genome rearrangements in flatfish.</title>
        <authorList>
            <person name="Guerrero-Cozar I."/>
            <person name="Gomez-Garrido J."/>
            <person name="Berbel C."/>
            <person name="Martinez-Blanch J.F."/>
            <person name="Alioto T."/>
            <person name="Claros M.G."/>
            <person name="Gagnaire P.A."/>
            <person name="Manchado M."/>
        </authorList>
    </citation>
    <scope>NUCLEOTIDE SEQUENCE [LARGE SCALE GENOMIC DNA]</scope>
    <source>
        <strain evidence="2">Sse05_10M</strain>
    </source>
</reference>
<keyword evidence="1" id="KW-0812">Transmembrane</keyword>
<evidence type="ECO:0000313" key="2">
    <source>
        <dbReference type="EMBL" id="KAG7495861.1"/>
    </source>
</evidence>
<proteinExistence type="predicted"/>
<sequence length="306" mass="33758">MSLNGSLHTQSHTSNDTLQHSECLASRFVLQVSSIIVLLPTSVCILYLGFQRWSTRHSSATTMSHTDFFTYNMAVTDLMGVLALLCSTSPSLTVSSGLHCFNMSLNGSLHPQSTASNDTLQHSECLASMFALQVSSIIVLLPTSVCILYLGFQRWSTRHSSATTMSHTDFFTYNMAVADMIGVLGNIIYIYGTQTSLGKPVKYYTGAFLCLSVLYVLIRPRPGEMGGDRVRIHQSKQRAFRTILIIMGVLFLKFGGSLVCYVLSSTIPLRSRCVLNEAQEWLALPSSLVLPLLFLRQHGKLSGCKH</sequence>
<feature type="transmembrane region" description="Helical" evidence="1">
    <location>
        <begin position="130"/>
        <end position="150"/>
    </location>
</feature>
<feature type="transmembrane region" description="Helical" evidence="1">
    <location>
        <begin position="28"/>
        <end position="50"/>
    </location>
</feature>
<organism evidence="2 3">
    <name type="scientific">Solea senegalensis</name>
    <name type="common">Senegalese sole</name>
    <dbReference type="NCBI Taxonomy" id="28829"/>
    <lineage>
        <taxon>Eukaryota</taxon>
        <taxon>Metazoa</taxon>
        <taxon>Chordata</taxon>
        <taxon>Craniata</taxon>
        <taxon>Vertebrata</taxon>
        <taxon>Euteleostomi</taxon>
        <taxon>Actinopterygii</taxon>
        <taxon>Neopterygii</taxon>
        <taxon>Teleostei</taxon>
        <taxon>Neoteleostei</taxon>
        <taxon>Acanthomorphata</taxon>
        <taxon>Carangaria</taxon>
        <taxon>Pleuronectiformes</taxon>
        <taxon>Pleuronectoidei</taxon>
        <taxon>Soleidae</taxon>
        <taxon>Solea</taxon>
    </lineage>
</organism>
<keyword evidence="1" id="KW-0472">Membrane</keyword>
<keyword evidence="3" id="KW-1185">Reference proteome</keyword>
<dbReference type="AlphaFoldDB" id="A0AAV6QS22"/>
<feature type="transmembrane region" description="Helical" evidence="1">
    <location>
        <begin position="171"/>
        <end position="191"/>
    </location>
</feature>
<feature type="transmembrane region" description="Helical" evidence="1">
    <location>
        <begin position="239"/>
        <end position="264"/>
    </location>
</feature>